<dbReference type="PANTHER" id="PTHR40465:SF1">
    <property type="entry name" value="DUF6534 DOMAIN-CONTAINING PROTEIN"/>
    <property type="match status" value="1"/>
</dbReference>
<name>A0A8S0XFH1_CYCAE</name>
<feature type="transmembrane region" description="Helical" evidence="1">
    <location>
        <begin position="94"/>
        <end position="113"/>
    </location>
</feature>
<gene>
    <name evidence="3" type="ORF">AAE3_LOCUS3342</name>
</gene>
<feature type="transmembrane region" description="Helical" evidence="1">
    <location>
        <begin position="168"/>
        <end position="190"/>
    </location>
</feature>
<feature type="transmembrane region" description="Helical" evidence="1">
    <location>
        <begin position="54"/>
        <end position="74"/>
    </location>
</feature>
<keyword evidence="4" id="KW-1185">Reference proteome</keyword>
<protein>
    <recommendedName>
        <fullName evidence="2">DUF6534 domain-containing protein</fullName>
    </recommendedName>
</protein>
<dbReference type="Proteomes" id="UP000467700">
    <property type="component" value="Unassembled WGS sequence"/>
</dbReference>
<comment type="caution">
    <text evidence="3">The sequence shown here is derived from an EMBL/GenBank/DDBJ whole genome shotgun (WGS) entry which is preliminary data.</text>
</comment>
<dbReference type="AlphaFoldDB" id="A0A8S0XFH1"/>
<sequence length="308" mass="33723">MEINSPQVIPVDLEKAIGPQFLSGLLSAVLFGILSSQVYIFYQAVPGNPAYTKALVYGIYILETVQTGLIFQTAFRKYVTSFGDFQSLDQVGTLWLTVPMLTAVGTVIAQTFYAYRVYLLSKSKAVCAVIMLLASIQLTAGMVFAVFVKDAPFLSPVAYPTKVHVSLALWHGGSALCDLVIASAMVYYLSTFEFRTTNESISLTIKKLIRSTLETGILTAVVALILSLLPNNAANYQAVSLIFGKIYGNSMLVLINRRVHFRTEDERRRVTFTASVGSSVFWPNETRPTHGRLEMGGAASKNTSMIAL</sequence>
<keyword evidence="1" id="KW-0472">Membrane</keyword>
<feature type="transmembrane region" description="Helical" evidence="1">
    <location>
        <begin position="236"/>
        <end position="255"/>
    </location>
</feature>
<dbReference type="Pfam" id="PF20152">
    <property type="entry name" value="DUF6534"/>
    <property type="match status" value="1"/>
</dbReference>
<feature type="transmembrane region" description="Helical" evidence="1">
    <location>
        <begin position="20"/>
        <end position="42"/>
    </location>
</feature>
<keyword evidence="1" id="KW-1133">Transmembrane helix</keyword>
<dbReference type="EMBL" id="CACVBS010000031">
    <property type="protein sequence ID" value="CAA7260959.1"/>
    <property type="molecule type" value="Genomic_DNA"/>
</dbReference>
<reference evidence="3 4" key="1">
    <citation type="submission" date="2020-01" db="EMBL/GenBank/DDBJ databases">
        <authorList>
            <person name="Gupta K D."/>
        </authorList>
    </citation>
    <scope>NUCLEOTIDE SEQUENCE [LARGE SCALE GENOMIC DNA]</scope>
</reference>
<accession>A0A8S0XFH1</accession>
<keyword evidence="1" id="KW-0812">Transmembrane</keyword>
<evidence type="ECO:0000259" key="2">
    <source>
        <dbReference type="Pfam" id="PF20152"/>
    </source>
</evidence>
<feature type="transmembrane region" description="Helical" evidence="1">
    <location>
        <begin position="125"/>
        <end position="148"/>
    </location>
</feature>
<dbReference type="InterPro" id="IPR045339">
    <property type="entry name" value="DUF6534"/>
</dbReference>
<evidence type="ECO:0000313" key="4">
    <source>
        <dbReference type="Proteomes" id="UP000467700"/>
    </source>
</evidence>
<organism evidence="3 4">
    <name type="scientific">Cyclocybe aegerita</name>
    <name type="common">Black poplar mushroom</name>
    <name type="synonym">Agrocybe aegerita</name>
    <dbReference type="NCBI Taxonomy" id="1973307"/>
    <lineage>
        <taxon>Eukaryota</taxon>
        <taxon>Fungi</taxon>
        <taxon>Dikarya</taxon>
        <taxon>Basidiomycota</taxon>
        <taxon>Agaricomycotina</taxon>
        <taxon>Agaricomycetes</taxon>
        <taxon>Agaricomycetidae</taxon>
        <taxon>Agaricales</taxon>
        <taxon>Agaricineae</taxon>
        <taxon>Bolbitiaceae</taxon>
        <taxon>Cyclocybe</taxon>
    </lineage>
</organism>
<proteinExistence type="predicted"/>
<evidence type="ECO:0000256" key="1">
    <source>
        <dbReference type="SAM" id="Phobius"/>
    </source>
</evidence>
<dbReference type="OrthoDB" id="3265526at2759"/>
<dbReference type="PANTHER" id="PTHR40465">
    <property type="entry name" value="CHROMOSOME 1, WHOLE GENOME SHOTGUN SEQUENCE"/>
    <property type="match status" value="1"/>
</dbReference>
<feature type="domain" description="DUF6534" evidence="2">
    <location>
        <begin position="174"/>
        <end position="259"/>
    </location>
</feature>
<evidence type="ECO:0000313" key="3">
    <source>
        <dbReference type="EMBL" id="CAA7260959.1"/>
    </source>
</evidence>
<feature type="transmembrane region" description="Helical" evidence="1">
    <location>
        <begin position="211"/>
        <end position="230"/>
    </location>
</feature>